<evidence type="ECO:0008006" key="3">
    <source>
        <dbReference type="Google" id="ProtNLM"/>
    </source>
</evidence>
<dbReference type="AlphaFoldDB" id="A0A4V3WNT8"/>
<comment type="caution">
    <text evidence="1">The sequence shown here is derived from an EMBL/GenBank/DDBJ whole genome shotgun (WGS) entry which is preliminary data.</text>
</comment>
<evidence type="ECO:0000313" key="2">
    <source>
        <dbReference type="Proteomes" id="UP000306102"/>
    </source>
</evidence>
<dbReference type="STRING" id="542762.A0A4V3WNT8"/>
<dbReference type="GO" id="GO:1901135">
    <property type="term" value="P:carbohydrate derivative metabolic process"/>
    <property type="evidence" value="ECO:0007669"/>
    <property type="project" value="UniProtKB-ARBA"/>
</dbReference>
<dbReference type="GO" id="GO:0008194">
    <property type="term" value="F:UDP-glycosyltransferase activity"/>
    <property type="evidence" value="ECO:0007669"/>
    <property type="project" value="UniProtKB-ARBA"/>
</dbReference>
<organism evidence="1 2">
    <name type="scientific">Camellia sinensis var. sinensis</name>
    <name type="common">China tea</name>
    <dbReference type="NCBI Taxonomy" id="542762"/>
    <lineage>
        <taxon>Eukaryota</taxon>
        <taxon>Viridiplantae</taxon>
        <taxon>Streptophyta</taxon>
        <taxon>Embryophyta</taxon>
        <taxon>Tracheophyta</taxon>
        <taxon>Spermatophyta</taxon>
        <taxon>Magnoliopsida</taxon>
        <taxon>eudicotyledons</taxon>
        <taxon>Gunneridae</taxon>
        <taxon>Pentapetalae</taxon>
        <taxon>asterids</taxon>
        <taxon>Ericales</taxon>
        <taxon>Theaceae</taxon>
        <taxon>Camellia</taxon>
    </lineage>
</organism>
<dbReference type="SUPFAM" id="SSF53756">
    <property type="entry name" value="UDP-Glycosyltransferase/glycogen phosphorylase"/>
    <property type="match status" value="1"/>
</dbReference>
<dbReference type="PANTHER" id="PTHR48044">
    <property type="entry name" value="GLYCOSYLTRANSFERASE"/>
    <property type="match status" value="1"/>
</dbReference>
<dbReference type="Proteomes" id="UP000306102">
    <property type="component" value="Unassembled WGS sequence"/>
</dbReference>
<keyword evidence="2" id="KW-1185">Reference proteome</keyword>
<gene>
    <name evidence="1" type="ORF">TEA_028250</name>
</gene>
<name>A0A4V3WNT8_CAMSN</name>
<dbReference type="Gene3D" id="3.40.50.2000">
    <property type="entry name" value="Glycogen Phosphorylase B"/>
    <property type="match status" value="2"/>
</dbReference>
<proteinExistence type="predicted"/>
<dbReference type="PANTHER" id="PTHR48044:SF29">
    <property type="entry name" value="GLYCOSYLTRANSFERASE"/>
    <property type="match status" value="1"/>
</dbReference>
<dbReference type="EMBL" id="SDRB02005684">
    <property type="protein sequence ID" value="THG13787.1"/>
    <property type="molecule type" value="Genomic_DNA"/>
</dbReference>
<protein>
    <recommendedName>
        <fullName evidence="3">UDP-glycosyltransferase</fullName>
    </recommendedName>
</protein>
<accession>A0A4V3WNT8</accession>
<evidence type="ECO:0000313" key="1">
    <source>
        <dbReference type="EMBL" id="THG13787.1"/>
    </source>
</evidence>
<sequence>MPILKTAFDMSKAIFSTILDTIKPDLLIHDFLQPWAPKVALSCNIPAVLFLSAGATSTSYFIHLQNNPSSKFLSPAIYIKDYERVKIDRLINSIANDLKDQDRFHQCTEQSSNIVSIKTCRAIEEKFIDYLPSMTEKRMVPVGPLVQILVVNDDDEKPEIIQWLDKKEHCSTVFASFGSEYFLSKEEMEEIAHGLELSNVNFI</sequence>
<reference evidence="1 2" key="1">
    <citation type="journal article" date="2018" name="Proc. Natl. Acad. Sci. U.S.A.">
        <title>Draft genome sequence of Camellia sinensis var. sinensis provides insights into the evolution of the tea genome and tea quality.</title>
        <authorList>
            <person name="Wei C."/>
            <person name="Yang H."/>
            <person name="Wang S."/>
            <person name="Zhao J."/>
            <person name="Liu C."/>
            <person name="Gao L."/>
            <person name="Xia E."/>
            <person name="Lu Y."/>
            <person name="Tai Y."/>
            <person name="She G."/>
            <person name="Sun J."/>
            <person name="Cao H."/>
            <person name="Tong W."/>
            <person name="Gao Q."/>
            <person name="Li Y."/>
            <person name="Deng W."/>
            <person name="Jiang X."/>
            <person name="Wang W."/>
            <person name="Chen Q."/>
            <person name="Zhang S."/>
            <person name="Li H."/>
            <person name="Wu J."/>
            <person name="Wang P."/>
            <person name="Li P."/>
            <person name="Shi C."/>
            <person name="Zheng F."/>
            <person name="Jian J."/>
            <person name="Huang B."/>
            <person name="Shan D."/>
            <person name="Shi M."/>
            <person name="Fang C."/>
            <person name="Yue Y."/>
            <person name="Li F."/>
            <person name="Li D."/>
            <person name="Wei S."/>
            <person name="Han B."/>
            <person name="Jiang C."/>
            <person name="Yin Y."/>
            <person name="Xia T."/>
            <person name="Zhang Z."/>
            <person name="Bennetzen J.L."/>
            <person name="Zhao S."/>
            <person name="Wan X."/>
        </authorList>
    </citation>
    <scope>NUCLEOTIDE SEQUENCE [LARGE SCALE GENOMIC DNA]</scope>
    <source>
        <strain evidence="2">cv. Shuchazao</strain>
        <tissue evidence="1">Leaf</tissue>
    </source>
</reference>